<organism evidence="1">
    <name type="scientific">viral metagenome</name>
    <dbReference type="NCBI Taxonomy" id="1070528"/>
    <lineage>
        <taxon>unclassified sequences</taxon>
        <taxon>metagenomes</taxon>
        <taxon>organismal metagenomes</taxon>
    </lineage>
</organism>
<reference evidence="1" key="1">
    <citation type="journal article" date="2020" name="Nature">
        <title>Giant virus diversity and host interactions through global metagenomics.</title>
        <authorList>
            <person name="Schulz F."/>
            <person name="Roux S."/>
            <person name="Paez-Espino D."/>
            <person name="Jungbluth S."/>
            <person name="Walsh D.A."/>
            <person name="Denef V.J."/>
            <person name="McMahon K.D."/>
            <person name="Konstantinidis K.T."/>
            <person name="Eloe-Fadrosh E.A."/>
            <person name="Kyrpides N.C."/>
            <person name="Woyke T."/>
        </authorList>
    </citation>
    <scope>NUCLEOTIDE SEQUENCE</scope>
    <source>
        <strain evidence="1">GVMAG-M-3300023179-27</strain>
    </source>
</reference>
<proteinExistence type="predicted"/>
<name>A0A6C0EB04_9ZZZZ</name>
<accession>A0A6C0EB04</accession>
<dbReference type="EMBL" id="MN739773">
    <property type="protein sequence ID" value="QHT25573.1"/>
    <property type="molecule type" value="Genomic_DNA"/>
</dbReference>
<sequence length="158" mass="18157">METENINLLLDIVSGDSTLDTIVKNGIIATQNPLVIDHLCAHPSADLETEYCEGLCVDKGIYEFVSNVLKKDKEIKIYNACEFYRKSDNIMLNFYPLSSFDCFMEYVLENPVLHVKIKENTGEGRWQFIPYLDDDSCNFSMILIFPRSDLPLVKKIFV</sequence>
<protein>
    <submittedName>
        <fullName evidence="1">Uncharacterized protein</fullName>
    </submittedName>
</protein>
<dbReference type="AlphaFoldDB" id="A0A6C0EB04"/>
<evidence type="ECO:0000313" key="1">
    <source>
        <dbReference type="EMBL" id="QHT25573.1"/>
    </source>
</evidence>